<gene>
    <name evidence="1" type="ORF">LI90_3634</name>
</gene>
<evidence type="ECO:0000313" key="1">
    <source>
        <dbReference type="EMBL" id="KWX02591.1"/>
    </source>
</evidence>
<sequence>MFVDEDCQVCLCHFDYERDKGNGYPEAHLQIHGSSPALDVLRGRGASVKALDKLHFPVGGRRFRPSLEDVIEFLVVEQLVQPRAGWQRVVEQGREKFQEIQLAAAIRRHPDIARRVLSEMEGAN</sequence>
<name>A0A132MXJ7_9ACTN</name>
<organism evidence="1 2">
    <name type="scientific">Carbonactinospora thermoautotrophica</name>
    <dbReference type="NCBI Taxonomy" id="1469144"/>
    <lineage>
        <taxon>Bacteria</taxon>
        <taxon>Bacillati</taxon>
        <taxon>Actinomycetota</taxon>
        <taxon>Actinomycetes</taxon>
        <taxon>Kitasatosporales</taxon>
        <taxon>Carbonactinosporaceae</taxon>
        <taxon>Carbonactinospora</taxon>
    </lineage>
</organism>
<evidence type="ECO:0000313" key="2">
    <source>
        <dbReference type="Proteomes" id="UP000070188"/>
    </source>
</evidence>
<dbReference type="Proteomes" id="UP000070188">
    <property type="component" value="Unassembled WGS sequence"/>
</dbReference>
<comment type="caution">
    <text evidence="1">The sequence shown here is derived from an EMBL/GenBank/DDBJ whole genome shotgun (WGS) entry which is preliminary data.</text>
</comment>
<dbReference type="PATRIC" id="fig|1469144.10.peg.3897"/>
<dbReference type="AlphaFoldDB" id="A0A132MXJ7"/>
<protein>
    <submittedName>
        <fullName evidence="1">Uncharacterized protein</fullName>
    </submittedName>
</protein>
<keyword evidence="2" id="KW-1185">Reference proteome</keyword>
<dbReference type="EMBL" id="LAXD01000001">
    <property type="protein sequence ID" value="KWX02591.1"/>
    <property type="molecule type" value="Genomic_DNA"/>
</dbReference>
<reference evidence="2" key="1">
    <citation type="submission" date="2015-04" db="EMBL/GenBank/DDBJ databases">
        <title>Physiological reanalysis, assessment of diazotrophy, and genome sequences of multiple isolates of Streptomyces thermoautotrophicus.</title>
        <authorList>
            <person name="MacKellar D.C."/>
            <person name="Lieber L."/>
            <person name="Norman J."/>
            <person name="Bolger A."/>
            <person name="Tobin C."/>
            <person name="Murray J.W."/>
            <person name="Chang R."/>
            <person name="Ford T."/>
            <person name="Nguyen P.Q."/>
            <person name="Woodward J."/>
            <person name="Permingeat H."/>
            <person name="Joshi N.S."/>
            <person name="Silver P.A."/>
            <person name="Usadel B."/>
            <person name="Rutherford A.W."/>
            <person name="Friesen M."/>
            <person name="Prell J."/>
        </authorList>
    </citation>
    <scope>NUCLEOTIDE SEQUENCE [LARGE SCALE GENOMIC DNA]</scope>
    <source>
        <strain evidence="2">H1</strain>
    </source>
</reference>
<accession>A0A132MXJ7</accession>
<proteinExistence type="predicted"/>